<reference evidence="1 2" key="1">
    <citation type="submission" date="2017-09" db="EMBL/GenBank/DDBJ databases">
        <authorList>
            <person name="Ehlers B."/>
            <person name="Leendertz F.H."/>
        </authorList>
    </citation>
    <scope>NUCLEOTIDE SEQUENCE [LARGE SCALE GENOMIC DNA]</scope>
    <source>
        <strain evidence="1 2">DSM 46844</strain>
    </source>
</reference>
<dbReference type="OrthoDB" id="1524368at2"/>
<name>A0A285EMB0_9ACTN</name>
<organism evidence="1 2">
    <name type="scientific">Geodermatophilus sabuli</name>
    <dbReference type="NCBI Taxonomy" id="1564158"/>
    <lineage>
        <taxon>Bacteria</taxon>
        <taxon>Bacillati</taxon>
        <taxon>Actinomycetota</taxon>
        <taxon>Actinomycetes</taxon>
        <taxon>Geodermatophilales</taxon>
        <taxon>Geodermatophilaceae</taxon>
        <taxon>Geodermatophilus</taxon>
    </lineage>
</organism>
<keyword evidence="2" id="KW-1185">Reference proteome</keyword>
<dbReference type="Proteomes" id="UP000219514">
    <property type="component" value="Unassembled WGS sequence"/>
</dbReference>
<evidence type="ECO:0000313" key="1">
    <source>
        <dbReference type="EMBL" id="SNX99121.1"/>
    </source>
</evidence>
<dbReference type="InterPro" id="IPR023393">
    <property type="entry name" value="START-like_dom_sf"/>
</dbReference>
<dbReference type="InterPro" id="IPR019587">
    <property type="entry name" value="Polyketide_cyclase/dehydratase"/>
</dbReference>
<accession>A0A285EMB0</accession>
<dbReference type="Gene3D" id="3.30.530.20">
    <property type="match status" value="1"/>
</dbReference>
<gene>
    <name evidence="1" type="ORF">SAMN06893097_11481</name>
</gene>
<dbReference type="SUPFAM" id="SSF55961">
    <property type="entry name" value="Bet v1-like"/>
    <property type="match status" value="1"/>
</dbReference>
<evidence type="ECO:0000313" key="2">
    <source>
        <dbReference type="Proteomes" id="UP000219514"/>
    </source>
</evidence>
<protein>
    <submittedName>
        <fullName evidence="1">Polyketide cyclase / dehydrase and lipid transport</fullName>
    </submittedName>
</protein>
<proteinExistence type="predicted"/>
<sequence length="147" mass="15924">MPPILATAEVDRPAEEVFAYATDPARFPEWQAGVVSGHMDGEGTRVGARCISVRRIGGAERASTSELVHVDPPRTWSVRGIDGPIRAAVDVTVEPISAKRSRVSIGVDFIGHGIGKLLVPLVVRREALKEMPANLARLKDRLEQHTS</sequence>
<dbReference type="Pfam" id="PF10604">
    <property type="entry name" value="Polyketide_cyc2"/>
    <property type="match status" value="1"/>
</dbReference>
<dbReference type="AlphaFoldDB" id="A0A285EMB0"/>
<dbReference type="RefSeq" id="WP_097209026.1">
    <property type="nucleotide sequence ID" value="NZ_JACHXB010000002.1"/>
</dbReference>
<dbReference type="EMBL" id="OBDO01000014">
    <property type="protein sequence ID" value="SNX99121.1"/>
    <property type="molecule type" value="Genomic_DNA"/>
</dbReference>